<evidence type="ECO:0000256" key="3">
    <source>
        <dbReference type="ARBA" id="ARBA00023002"/>
    </source>
</evidence>
<dbReference type="InterPro" id="IPR037069">
    <property type="entry name" value="AcylCoA_DH/ox_N_sf"/>
</dbReference>
<evidence type="ECO:0000256" key="1">
    <source>
        <dbReference type="ARBA" id="ARBA00022630"/>
    </source>
</evidence>
<dbReference type="InterPro" id="IPR046373">
    <property type="entry name" value="Acyl-CoA_Oxase/DH_mid-dom_sf"/>
</dbReference>
<dbReference type="Proteomes" id="UP000465306">
    <property type="component" value="Unassembled WGS sequence"/>
</dbReference>
<name>A0AAX1JAR3_9MYCO</name>
<dbReference type="PANTHER" id="PTHR48083">
    <property type="entry name" value="MEDIUM-CHAIN SPECIFIC ACYL-COA DEHYDROGENASE, MITOCHONDRIAL-RELATED"/>
    <property type="match status" value="1"/>
</dbReference>
<feature type="domain" description="Acyl-CoA dehydrogenase C-terminal" evidence="6">
    <location>
        <begin position="243"/>
        <end position="370"/>
    </location>
</feature>
<keyword evidence="3" id="KW-0560">Oxidoreductase</keyword>
<dbReference type="InterPro" id="IPR036250">
    <property type="entry name" value="AcylCo_DH-like_C"/>
</dbReference>
<dbReference type="GO" id="GO:0005737">
    <property type="term" value="C:cytoplasm"/>
    <property type="evidence" value="ECO:0007669"/>
    <property type="project" value="TreeGrafter"/>
</dbReference>
<dbReference type="GO" id="GO:0003995">
    <property type="term" value="F:acyl-CoA dehydrogenase activity"/>
    <property type="evidence" value="ECO:0007669"/>
    <property type="project" value="TreeGrafter"/>
</dbReference>
<evidence type="ECO:0000259" key="5">
    <source>
        <dbReference type="Pfam" id="PF02771"/>
    </source>
</evidence>
<dbReference type="PIRSF" id="PIRSF016578">
    <property type="entry name" value="HsaA"/>
    <property type="match status" value="1"/>
</dbReference>
<dbReference type="KEGG" id="mku:I2456_01745"/>
<evidence type="ECO:0000259" key="6">
    <source>
        <dbReference type="Pfam" id="PF08028"/>
    </source>
</evidence>
<dbReference type="Gene3D" id="1.10.540.10">
    <property type="entry name" value="Acyl-CoA dehydrogenase/oxidase, N-terminal domain"/>
    <property type="match status" value="1"/>
</dbReference>
<dbReference type="Proteomes" id="UP000663583">
    <property type="component" value="Chromosome"/>
</dbReference>
<dbReference type="InterPro" id="IPR009100">
    <property type="entry name" value="AcylCoA_DH/oxidase_NM_dom_sf"/>
</dbReference>
<dbReference type="Gene3D" id="1.20.140.10">
    <property type="entry name" value="Butyryl-CoA Dehydrogenase, subunit A, domain 3"/>
    <property type="match status" value="1"/>
</dbReference>
<dbReference type="InterPro" id="IPR013786">
    <property type="entry name" value="AcylCoA_DH/ox_N"/>
</dbReference>
<accession>A0AAX1JAR3</accession>
<dbReference type="Pfam" id="PF02771">
    <property type="entry name" value="Acyl-CoA_dh_N"/>
    <property type="match status" value="1"/>
</dbReference>
<dbReference type="GO" id="GO:0050660">
    <property type="term" value="F:flavin adenine dinucleotide binding"/>
    <property type="evidence" value="ECO:0007669"/>
    <property type="project" value="InterPro"/>
</dbReference>
<comment type="similarity">
    <text evidence="4">Belongs to the HpaH/HsaA monooxygenase family.</text>
</comment>
<dbReference type="InterPro" id="IPR050741">
    <property type="entry name" value="Acyl-CoA_dehydrogenase"/>
</dbReference>
<proteinExistence type="inferred from homology"/>
<organism evidence="8 10">
    <name type="scientific">Mycobacterium kubicae</name>
    <dbReference type="NCBI Taxonomy" id="120959"/>
    <lineage>
        <taxon>Bacteria</taxon>
        <taxon>Bacillati</taxon>
        <taxon>Actinomycetota</taxon>
        <taxon>Actinomycetes</taxon>
        <taxon>Mycobacteriales</taxon>
        <taxon>Mycobacteriaceae</taxon>
        <taxon>Mycobacterium</taxon>
        <taxon>Mycobacterium simiae complex</taxon>
    </lineage>
</organism>
<dbReference type="AlphaFoldDB" id="A0AAX1JAR3"/>
<dbReference type="SUPFAM" id="SSF56645">
    <property type="entry name" value="Acyl-CoA dehydrogenase NM domain-like"/>
    <property type="match status" value="1"/>
</dbReference>
<evidence type="ECO:0000313" key="9">
    <source>
        <dbReference type="Proteomes" id="UP000465306"/>
    </source>
</evidence>
<dbReference type="EMBL" id="CP065047">
    <property type="protein sequence ID" value="QPI38312.1"/>
    <property type="molecule type" value="Genomic_DNA"/>
</dbReference>
<keyword evidence="1" id="KW-0285">Flavoprotein</keyword>
<evidence type="ECO:0000256" key="2">
    <source>
        <dbReference type="ARBA" id="ARBA00022827"/>
    </source>
</evidence>
<dbReference type="InterPro" id="IPR013107">
    <property type="entry name" value="Acyl-CoA_DH_C"/>
</dbReference>
<reference evidence="7" key="2">
    <citation type="submission" date="2020-02" db="EMBL/GenBank/DDBJ databases">
        <authorList>
            <person name="Matsumoto Y."/>
            <person name="Kinjo T."/>
            <person name="Motooka D."/>
            <person name="Nabeya D."/>
            <person name="Jung N."/>
            <person name="Uechi K."/>
            <person name="Horii T."/>
            <person name="Iida T."/>
            <person name="Fujita J."/>
            <person name="Nakamura S."/>
        </authorList>
    </citation>
    <scope>NUCLEOTIDE SEQUENCE</scope>
    <source>
        <strain evidence="7">JCM 13573</strain>
    </source>
</reference>
<dbReference type="Pfam" id="PF08028">
    <property type="entry name" value="Acyl-CoA_dh_2"/>
    <property type="match status" value="1"/>
</dbReference>
<evidence type="ECO:0000313" key="7">
    <source>
        <dbReference type="EMBL" id="GFG62706.1"/>
    </source>
</evidence>
<dbReference type="SUPFAM" id="SSF47203">
    <property type="entry name" value="Acyl-CoA dehydrogenase C-terminal domain-like"/>
    <property type="match status" value="1"/>
</dbReference>
<sequence length="392" mass="42208">MTILSDALVADSDASAIWKRVNEIAPVLREHSEEAEAARHLSQPVVDAMRWAGVFRMAMPAAWGGPELDVCTQVEVIERLARADASAAWCAMIGTESGFFASYLDESAARTLYPELDMISAAFQGPAGTLEVCDGGYRLSGRWPFGSGVTHADVIAGGAIVKQNGRPRLTRSGKPEYRVAILPAHEWKIVDTWNPVGLAGSGSHDYTIENAYVPQDHTFVPGEHHRSEPLYAWYGLLPACGVGVALGVAAEAFDNAREILESRISKVTNVPAKQDPVVLSNLARASAMIGASRSHVFDTLGDVFATLQAGKELSLDQRARWAGAVVHAGTSCRDAVQLLVDAVGAGALHRSSPLQRQLRDLNMVAQHALTTKRVWEWSGALYFGTQPPVAVY</sequence>
<evidence type="ECO:0000256" key="4">
    <source>
        <dbReference type="ARBA" id="ARBA00049661"/>
    </source>
</evidence>
<keyword evidence="2" id="KW-0274">FAD</keyword>
<keyword evidence="7" id="KW-0503">Monooxygenase</keyword>
<reference evidence="7 9" key="1">
    <citation type="journal article" date="2019" name="Emerg. Microbes Infect.">
        <title>Comprehensive subspecies identification of 175 nontuberculous mycobacteria species based on 7547 genomic profiles.</title>
        <authorList>
            <person name="Matsumoto Y."/>
            <person name="Kinjo T."/>
            <person name="Motooka D."/>
            <person name="Nabeya D."/>
            <person name="Jung N."/>
            <person name="Uechi K."/>
            <person name="Horii T."/>
            <person name="Iida T."/>
            <person name="Fujita J."/>
            <person name="Nakamura S."/>
        </authorList>
    </citation>
    <scope>NUCLEOTIDE SEQUENCE [LARGE SCALE GENOMIC DNA]</scope>
    <source>
        <strain evidence="7 9">JCM 13573</strain>
    </source>
</reference>
<keyword evidence="9" id="KW-1185">Reference proteome</keyword>
<gene>
    <name evidence="8" type="ORF">I2456_01745</name>
    <name evidence="7" type="ORF">MKUB_01960</name>
</gene>
<dbReference type="PANTHER" id="PTHR48083:SF5">
    <property type="entry name" value="NRGC PROTEIN"/>
    <property type="match status" value="1"/>
</dbReference>
<feature type="domain" description="Acyl-CoA dehydrogenase/oxidase N-terminal" evidence="5">
    <location>
        <begin position="22"/>
        <end position="95"/>
    </location>
</feature>
<evidence type="ECO:0000313" key="10">
    <source>
        <dbReference type="Proteomes" id="UP000663583"/>
    </source>
</evidence>
<dbReference type="Gene3D" id="2.40.110.10">
    <property type="entry name" value="Butyryl-CoA Dehydrogenase, subunit A, domain 2"/>
    <property type="match status" value="1"/>
</dbReference>
<dbReference type="EMBL" id="BLKU01000001">
    <property type="protein sequence ID" value="GFG62706.1"/>
    <property type="molecule type" value="Genomic_DNA"/>
</dbReference>
<evidence type="ECO:0000313" key="8">
    <source>
        <dbReference type="EMBL" id="QPI38312.1"/>
    </source>
</evidence>
<reference evidence="8" key="3">
    <citation type="submission" date="2020-11" db="EMBL/GenBank/DDBJ databases">
        <title>Intraspecies plasmid and genomic variation of Mycobacterium kubicae revealed by the complete genome sequences of two clinical isolates.</title>
        <authorList>
            <person name="Hendrix J.R."/>
            <person name="Epperson L.E."/>
            <person name="Honda J.R."/>
            <person name="Strong M."/>
        </authorList>
    </citation>
    <scope>NUCLEOTIDE SEQUENCE</scope>
    <source>
        <strain evidence="8">JCM 13573</strain>
    </source>
</reference>
<dbReference type="GO" id="GO:0033539">
    <property type="term" value="P:fatty acid beta-oxidation using acyl-CoA dehydrogenase"/>
    <property type="evidence" value="ECO:0007669"/>
    <property type="project" value="TreeGrafter"/>
</dbReference>
<dbReference type="RefSeq" id="WP_068163583.1">
    <property type="nucleotide sequence ID" value="NZ_BLKU01000001.1"/>
</dbReference>
<dbReference type="GO" id="GO:0004497">
    <property type="term" value="F:monooxygenase activity"/>
    <property type="evidence" value="ECO:0007669"/>
    <property type="project" value="UniProtKB-KW"/>
</dbReference>
<protein>
    <submittedName>
        <fullName evidence="8">Acyl-CoA dehydrogenase family protein</fullName>
    </submittedName>
    <submittedName>
        <fullName evidence="7">Flavin-dependent monooxygenase</fullName>
    </submittedName>
</protein>